<dbReference type="STRING" id="113540.ENSSFOP00015005839"/>
<organism evidence="2 3">
    <name type="scientific">Scleropages formosus</name>
    <name type="common">Asian bonytongue</name>
    <name type="synonym">Osteoglossum formosum</name>
    <dbReference type="NCBI Taxonomy" id="113540"/>
    <lineage>
        <taxon>Eukaryota</taxon>
        <taxon>Metazoa</taxon>
        <taxon>Chordata</taxon>
        <taxon>Craniata</taxon>
        <taxon>Vertebrata</taxon>
        <taxon>Euteleostomi</taxon>
        <taxon>Actinopterygii</taxon>
        <taxon>Neopterygii</taxon>
        <taxon>Teleostei</taxon>
        <taxon>Osteoglossocephala</taxon>
        <taxon>Osteoglossomorpha</taxon>
        <taxon>Osteoglossiformes</taxon>
        <taxon>Osteoglossidae</taxon>
        <taxon>Scleropages</taxon>
    </lineage>
</organism>
<dbReference type="Proteomes" id="UP000034805">
    <property type="component" value="Unassembled WGS sequence"/>
</dbReference>
<protein>
    <submittedName>
        <fullName evidence="2">Uncharacterized protein</fullName>
    </submittedName>
</protein>
<gene>
    <name evidence="2" type="ORF">Z043_113463</name>
</gene>
<name>A0A0N8JYZ3_SCLFO</name>
<accession>A0A0N8JYZ3</accession>
<proteinExistence type="predicted"/>
<comment type="caution">
    <text evidence="2">The sequence shown here is derived from an EMBL/GenBank/DDBJ whole genome shotgun (WGS) entry which is preliminary data.</text>
</comment>
<sequence length="217" mass="24029">MVGGARQHFASRVFSRNRDFVDRCCDLMTLLLGKHSCAAAFGPVTPSPTWEADGDEAQGRNAFPSRTPPSLRFLQEFVPELLNSRTTARAVCGPWPVARNPIPQLWETIGELHYQREHRPRRFTPRDGSESPEFPIEMGPAVVSVLTRCGTQADGDAMAEPEQRQSAGQRLGAQESLGISTLEHGHRPPAMPPGRRISVRVHMLDDTEEVFEVSCST</sequence>
<dbReference type="AlphaFoldDB" id="A0A0N8JYZ3"/>
<feature type="region of interest" description="Disordered" evidence="1">
    <location>
        <begin position="153"/>
        <end position="172"/>
    </location>
</feature>
<dbReference type="EMBL" id="JARO02004792">
    <property type="protein sequence ID" value="KPP67897.1"/>
    <property type="molecule type" value="Genomic_DNA"/>
</dbReference>
<evidence type="ECO:0000256" key="1">
    <source>
        <dbReference type="SAM" id="MobiDB-lite"/>
    </source>
</evidence>
<reference evidence="2 3" key="1">
    <citation type="submission" date="2015-08" db="EMBL/GenBank/DDBJ databases">
        <title>The genome of the Asian arowana (Scleropages formosus).</title>
        <authorList>
            <person name="Tan M.H."/>
            <person name="Gan H.M."/>
            <person name="Croft L.J."/>
            <person name="Austin C.M."/>
        </authorList>
    </citation>
    <scope>NUCLEOTIDE SEQUENCE [LARGE SCALE GENOMIC DNA]</scope>
    <source>
        <strain evidence="2">Aro1</strain>
    </source>
</reference>
<evidence type="ECO:0000313" key="3">
    <source>
        <dbReference type="Proteomes" id="UP000034805"/>
    </source>
</evidence>
<evidence type="ECO:0000313" key="2">
    <source>
        <dbReference type="EMBL" id="KPP67897.1"/>
    </source>
</evidence>